<keyword evidence="9" id="KW-0812">Transmembrane</keyword>
<dbReference type="InterPro" id="IPR003661">
    <property type="entry name" value="HisK_dim/P_dom"/>
</dbReference>
<dbReference type="InterPro" id="IPR000014">
    <property type="entry name" value="PAS"/>
</dbReference>
<dbReference type="Pfam" id="PF00512">
    <property type="entry name" value="HisKA"/>
    <property type="match status" value="1"/>
</dbReference>
<dbReference type="eggNOG" id="COG3852">
    <property type="taxonomic scope" value="Bacteria"/>
</dbReference>
<dbReference type="GO" id="GO:0005524">
    <property type="term" value="F:ATP binding"/>
    <property type="evidence" value="ECO:0007669"/>
    <property type="project" value="UniProtKB-KW"/>
</dbReference>
<evidence type="ECO:0000256" key="9">
    <source>
        <dbReference type="SAM" id="Phobius"/>
    </source>
</evidence>
<feature type="domain" description="PAS" evidence="11">
    <location>
        <begin position="184"/>
        <end position="238"/>
    </location>
</feature>
<gene>
    <name evidence="13" type="primary">kinE</name>
    <name evidence="13" type="ordered locus">BpOF4_07700</name>
</gene>
<proteinExistence type="predicted"/>
<evidence type="ECO:0000259" key="12">
    <source>
        <dbReference type="PROSITE" id="PS50113"/>
    </source>
</evidence>
<dbReference type="InterPro" id="IPR003594">
    <property type="entry name" value="HATPase_dom"/>
</dbReference>
<dbReference type="SUPFAM" id="SSF47384">
    <property type="entry name" value="Homodimeric domain of signal transducing histidine kinase"/>
    <property type="match status" value="1"/>
</dbReference>
<reference evidence="13 14" key="1">
    <citation type="journal article" date="2011" name="Environ. Microbiol.">
        <title>Genome of alkaliphilic Bacillus pseudofirmus OF4 reveals adaptations that support the ability to grow in an external pH range from 7.5 to 11.4.</title>
        <authorList>
            <person name="Janto B."/>
            <person name="Ahmed A."/>
            <person name="Ito M."/>
            <person name="Liu J."/>
            <person name="Hicks D.B."/>
            <person name="Pagni S."/>
            <person name="Fackelmayer O.J."/>
            <person name="Smith T.A."/>
            <person name="Earl J."/>
            <person name="Elbourne L.D."/>
            <person name="Hassan K."/>
            <person name="Paulsen I.T."/>
            <person name="Kolsto A.B."/>
            <person name="Tourasse N.J."/>
            <person name="Ehrlich G.D."/>
            <person name="Boissy R."/>
            <person name="Ivey D.M."/>
            <person name="Li G."/>
            <person name="Xue Y."/>
            <person name="Ma Y."/>
            <person name="Hu F.Z."/>
            <person name="Krulwich T.A."/>
        </authorList>
    </citation>
    <scope>NUCLEOTIDE SEQUENCE [LARGE SCALE GENOMIC DNA]</scope>
    <source>
        <strain evidence="14">ATCC BAA-2126 / JCM 17055 / OF4</strain>
    </source>
</reference>
<organism evidence="13 14">
    <name type="scientific">Alkalihalophilus pseudofirmus (strain ATCC BAA-2126 / JCM 17055 / OF4)</name>
    <name type="common">Bacillus pseudofirmus</name>
    <dbReference type="NCBI Taxonomy" id="398511"/>
    <lineage>
        <taxon>Bacteria</taxon>
        <taxon>Bacillati</taxon>
        <taxon>Bacillota</taxon>
        <taxon>Bacilli</taxon>
        <taxon>Bacillales</taxon>
        <taxon>Bacillaceae</taxon>
        <taxon>Alkalihalophilus</taxon>
    </lineage>
</organism>
<dbReference type="CDD" id="cd00130">
    <property type="entry name" value="PAS"/>
    <property type="match status" value="1"/>
</dbReference>
<dbReference type="KEGG" id="bpf:BpOF4_07700"/>
<dbReference type="Pfam" id="PF02518">
    <property type="entry name" value="HATPase_c"/>
    <property type="match status" value="1"/>
</dbReference>
<evidence type="ECO:0000256" key="1">
    <source>
        <dbReference type="ARBA" id="ARBA00000085"/>
    </source>
</evidence>
<dbReference type="GO" id="GO:0000155">
    <property type="term" value="F:phosphorelay sensor kinase activity"/>
    <property type="evidence" value="ECO:0007669"/>
    <property type="project" value="InterPro"/>
</dbReference>
<protein>
    <recommendedName>
        <fullName evidence="2">histidine kinase</fullName>
        <ecNumber evidence="2">2.7.13.3</ecNumber>
    </recommendedName>
</protein>
<evidence type="ECO:0000256" key="4">
    <source>
        <dbReference type="ARBA" id="ARBA00022679"/>
    </source>
</evidence>
<dbReference type="SUPFAM" id="SSF55785">
    <property type="entry name" value="PYP-like sensor domain (PAS domain)"/>
    <property type="match status" value="1"/>
</dbReference>
<dbReference type="PROSITE" id="PS50113">
    <property type="entry name" value="PAC"/>
    <property type="match status" value="1"/>
</dbReference>
<feature type="transmembrane region" description="Helical" evidence="9">
    <location>
        <begin position="142"/>
        <end position="162"/>
    </location>
</feature>
<dbReference type="EMBL" id="CP001878">
    <property type="protein sequence ID" value="ADC49598.1"/>
    <property type="molecule type" value="Genomic_DNA"/>
</dbReference>
<dbReference type="CDD" id="cd00082">
    <property type="entry name" value="HisKA"/>
    <property type="match status" value="1"/>
</dbReference>
<dbReference type="SMART" id="SM00091">
    <property type="entry name" value="PAS"/>
    <property type="match status" value="1"/>
</dbReference>
<dbReference type="SMART" id="SM00388">
    <property type="entry name" value="HisKA"/>
    <property type="match status" value="1"/>
</dbReference>
<feature type="domain" description="PAC" evidence="12">
    <location>
        <begin position="241"/>
        <end position="295"/>
    </location>
</feature>
<keyword evidence="4" id="KW-0808">Transferase</keyword>
<keyword evidence="9" id="KW-1133">Transmembrane helix</keyword>
<keyword evidence="14" id="KW-1185">Reference proteome</keyword>
<dbReference type="InterPro" id="IPR036890">
    <property type="entry name" value="HATPase_C_sf"/>
</dbReference>
<sequence length="510" mass="58624">MGVETDIKSFIKKRNRLMIIVLWLSYALTMAVFIFDPVYSSKWPPVGFSLLVGLMIIRKLLKNEYWMMYIISFTMFFYLFVLNVEFPYLVNYIYILLGIIITSLYQHYGVTIFSGVLAIFSLTYFFYFSFEEIFTTVEPVDIAYIIALSIIIMMFFLFHIKFTKSLWVKARLGEKQAKEKLASTENYLDAFFTQTSEAIVVYDSNGKIINVNEAFSSLYGWEYEELVGYHINEFIPPQWEATSELEMIHKSREGKPLSVAIAISYIKDTNGKIVAYLMMIWDISERKRTEAQLRQSEKLKVVGELAAGIAHEIRNPITVLSGFTQLMENSHHKEMMQAELKRMDGIVEELLILAKPRAAELAPISIKELIEEVILLFESICMNQKINVNWNNNHNPLIYGDYNRLKQVLINVFKNAIEAIEYKGCIEITLSTIKDQVCIHIENDGPPIPSEMLCEIGSPFYTTKETGTGLGLMISSSIMKEHEGSLSIKNREESGVVVTLTLPRHNGERM</sequence>
<dbReference type="PANTHER" id="PTHR43065">
    <property type="entry name" value="SENSOR HISTIDINE KINASE"/>
    <property type="match status" value="1"/>
</dbReference>
<accession>D3FQC6</accession>
<dbReference type="AlphaFoldDB" id="D3FQC6"/>
<keyword evidence="3" id="KW-0597">Phosphoprotein</keyword>
<evidence type="ECO:0000256" key="7">
    <source>
        <dbReference type="ARBA" id="ARBA00022840"/>
    </source>
</evidence>
<dbReference type="Gene3D" id="1.10.287.130">
    <property type="match status" value="1"/>
</dbReference>
<keyword evidence="7" id="KW-0067">ATP-binding</keyword>
<evidence type="ECO:0000313" key="14">
    <source>
        <dbReference type="Proteomes" id="UP000001544"/>
    </source>
</evidence>
<dbReference type="HOGENOM" id="CLU_000445_114_39_9"/>
<dbReference type="InterPro" id="IPR035965">
    <property type="entry name" value="PAS-like_dom_sf"/>
</dbReference>
<dbReference type="Gene3D" id="3.30.450.20">
    <property type="entry name" value="PAS domain"/>
    <property type="match status" value="1"/>
</dbReference>
<dbReference type="SMART" id="SM00387">
    <property type="entry name" value="HATPase_c"/>
    <property type="match status" value="1"/>
</dbReference>
<dbReference type="InterPro" id="IPR004358">
    <property type="entry name" value="Sig_transdc_His_kin-like_C"/>
</dbReference>
<name>D3FQC6_ALKPO</name>
<feature type="transmembrane region" description="Helical" evidence="9">
    <location>
        <begin position="88"/>
        <end position="105"/>
    </location>
</feature>
<feature type="transmembrane region" description="Helical" evidence="9">
    <location>
        <begin position="17"/>
        <end position="35"/>
    </location>
</feature>
<dbReference type="PROSITE" id="PS50109">
    <property type="entry name" value="HIS_KIN"/>
    <property type="match status" value="1"/>
</dbReference>
<dbReference type="EC" id="2.7.13.3" evidence="2"/>
<dbReference type="InterPro" id="IPR000700">
    <property type="entry name" value="PAS-assoc_C"/>
</dbReference>
<evidence type="ECO:0000256" key="5">
    <source>
        <dbReference type="ARBA" id="ARBA00022741"/>
    </source>
</evidence>
<dbReference type="InterPro" id="IPR036097">
    <property type="entry name" value="HisK_dim/P_sf"/>
</dbReference>
<evidence type="ECO:0000313" key="13">
    <source>
        <dbReference type="EMBL" id="ADC49598.1"/>
    </source>
</evidence>
<evidence type="ECO:0000259" key="10">
    <source>
        <dbReference type="PROSITE" id="PS50109"/>
    </source>
</evidence>
<keyword evidence="5" id="KW-0547">Nucleotide-binding</keyword>
<evidence type="ECO:0000256" key="3">
    <source>
        <dbReference type="ARBA" id="ARBA00022553"/>
    </source>
</evidence>
<dbReference type="Gene3D" id="3.30.565.10">
    <property type="entry name" value="Histidine kinase-like ATPase, C-terminal domain"/>
    <property type="match status" value="1"/>
</dbReference>
<keyword evidence="8" id="KW-0902">Two-component regulatory system</keyword>
<dbReference type="PRINTS" id="PR00344">
    <property type="entry name" value="BCTRLSENSOR"/>
</dbReference>
<feature type="domain" description="Histidine kinase" evidence="10">
    <location>
        <begin position="308"/>
        <end position="506"/>
    </location>
</feature>
<keyword evidence="9" id="KW-0472">Membrane</keyword>
<dbReference type="NCBIfam" id="TIGR00229">
    <property type="entry name" value="sensory_box"/>
    <property type="match status" value="1"/>
</dbReference>
<dbReference type="Pfam" id="PF13426">
    <property type="entry name" value="PAS_9"/>
    <property type="match status" value="1"/>
</dbReference>
<keyword evidence="6 13" id="KW-0418">Kinase</keyword>
<dbReference type="PROSITE" id="PS50112">
    <property type="entry name" value="PAS"/>
    <property type="match status" value="1"/>
</dbReference>
<dbReference type="InterPro" id="IPR005467">
    <property type="entry name" value="His_kinase_dom"/>
</dbReference>
<dbReference type="SUPFAM" id="SSF55874">
    <property type="entry name" value="ATPase domain of HSP90 chaperone/DNA topoisomerase II/histidine kinase"/>
    <property type="match status" value="1"/>
</dbReference>
<feature type="transmembrane region" description="Helical" evidence="9">
    <location>
        <begin position="112"/>
        <end position="130"/>
    </location>
</feature>
<evidence type="ECO:0000256" key="6">
    <source>
        <dbReference type="ARBA" id="ARBA00022777"/>
    </source>
</evidence>
<feature type="transmembrane region" description="Helical" evidence="9">
    <location>
        <begin position="65"/>
        <end position="82"/>
    </location>
</feature>
<evidence type="ECO:0000259" key="11">
    <source>
        <dbReference type="PROSITE" id="PS50112"/>
    </source>
</evidence>
<evidence type="ECO:0000256" key="2">
    <source>
        <dbReference type="ARBA" id="ARBA00012438"/>
    </source>
</evidence>
<dbReference type="Proteomes" id="UP000001544">
    <property type="component" value="Chromosome"/>
</dbReference>
<dbReference type="RefSeq" id="WP_012960869.1">
    <property type="nucleotide sequence ID" value="NC_013791.2"/>
</dbReference>
<comment type="catalytic activity">
    <reaction evidence="1">
        <text>ATP + protein L-histidine = ADP + protein N-phospho-L-histidine.</text>
        <dbReference type="EC" id="2.7.13.3"/>
    </reaction>
</comment>
<evidence type="ECO:0000256" key="8">
    <source>
        <dbReference type="ARBA" id="ARBA00023012"/>
    </source>
</evidence>
<dbReference type="STRING" id="398511.BpOF4_07700"/>
<dbReference type="PANTHER" id="PTHR43065:SF10">
    <property type="entry name" value="PEROXIDE STRESS-ACTIVATED HISTIDINE KINASE MAK3"/>
    <property type="match status" value="1"/>
</dbReference>